<name>A0A0L0EYB4_9EUKA</name>
<evidence type="ECO:0000313" key="2">
    <source>
        <dbReference type="Proteomes" id="UP000054560"/>
    </source>
</evidence>
<dbReference type="SUPFAM" id="SSF47473">
    <property type="entry name" value="EF-hand"/>
    <property type="match status" value="1"/>
</dbReference>
<sequence>VELEALFEQFKSLSRDGGIDKTTFEQCLGPLGVDRNLVTERIFHFFDQVCGSTKR</sequence>
<dbReference type="InterPro" id="IPR011992">
    <property type="entry name" value="EF-hand-dom_pair"/>
</dbReference>
<accession>A0A0L0EYB4</accession>
<dbReference type="GeneID" id="25918573"/>
<evidence type="ECO:0008006" key="3">
    <source>
        <dbReference type="Google" id="ProtNLM"/>
    </source>
</evidence>
<organism evidence="1 2">
    <name type="scientific">Sphaeroforma arctica JP610</name>
    <dbReference type="NCBI Taxonomy" id="667725"/>
    <lineage>
        <taxon>Eukaryota</taxon>
        <taxon>Ichthyosporea</taxon>
        <taxon>Ichthyophonida</taxon>
        <taxon>Sphaeroforma</taxon>
    </lineage>
</organism>
<evidence type="ECO:0000313" key="1">
    <source>
        <dbReference type="EMBL" id="KNC69421.1"/>
    </source>
</evidence>
<proteinExistence type="predicted"/>
<dbReference type="OrthoDB" id="2122982at2759"/>
<reference evidence="1 2" key="1">
    <citation type="submission" date="2011-02" db="EMBL/GenBank/DDBJ databases">
        <title>The Genome Sequence of Sphaeroforma arctica JP610.</title>
        <authorList>
            <consortium name="The Broad Institute Genome Sequencing Platform"/>
            <person name="Russ C."/>
            <person name="Cuomo C."/>
            <person name="Young S.K."/>
            <person name="Zeng Q."/>
            <person name="Gargeya S."/>
            <person name="Alvarado L."/>
            <person name="Berlin A."/>
            <person name="Chapman S.B."/>
            <person name="Chen Z."/>
            <person name="Freedman E."/>
            <person name="Gellesch M."/>
            <person name="Goldberg J."/>
            <person name="Griggs A."/>
            <person name="Gujja S."/>
            <person name="Heilman E."/>
            <person name="Heiman D."/>
            <person name="Howarth C."/>
            <person name="Mehta T."/>
            <person name="Neiman D."/>
            <person name="Pearson M."/>
            <person name="Roberts A."/>
            <person name="Saif S."/>
            <person name="Shea T."/>
            <person name="Shenoy N."/>
            <person name="Sisk P."/>
            <person name="Stolte C."/>
            <person name="Sykes S."/>
            <person name="White J."/>
            <person name="Yandava C."/>
            <person name="Burger G."/>
            <person name="Gray M.W."/>
            <person name="Holland P.W.H."/>
            <person name="King N."/>
            <person name="Lang F.B.F."/>
            <person name="Roger A.J."/>
            <person name="Ruiz-Trillo I."/>
            <person name="Haas B."/>
            <person name="Nusbaum C."/>
            <person name="Birren B."/>
        </authorList>
    </citation>
    <scope>NUCLEOTIDE SEQUENCE [LARGE SCALE GENOMIC DNA]</scope>
    <source>
        <strain evidence="1 2">JP610</strain>
    </source>
</reference>
<dbReference type="Gene3D" id="1.10.238.10">
    <property type="entry name" value="EF-hand"/>
    <property type="match status" value="1"/>
</dbReference>
<dbReference type="EMBL" id="KQ255149">
    <property type="protein sequence ID" value="KNC69421.1"/>
    <property type="molecule type" value="Genomic_DNA"/>
</dbReference>
<protein>
    <recommendedName>
        <fullName evidence="3">EF-hand domain-containing protein</fullName>
    </recommendedName>
</protein>
<feature type="non-terminal residue" evidence="1">
    <location>
        <position position="1"/>
    </location>
</feature>
<dbReference type="STRING" id="667725.A0A0L0EYB4"/>
<dbReference type="AlphaFoldDB" id="A0A0L0EYB4"/>
<keyword evidence="2" id="KW-1185">Reference proteome</keyword>
<gene>
    <name evidence="1" type="ORF">SARC_18069</name>
</gene>
<dbReference type="RefSeq" id="XP_014143323.1">
    <property type="nucleotide sequence ID" value="XM_014287848.1"/>
</dbReference>
<dbReference type="Proteomes" id="UP000054560">
    <property type="component" value="Unassembled WGS sequence"/>
</dbReference>